<organism evidence="1 2">
    <name type="scientific">Dermacentor silvarum</name>
    <name type="common">Tick</name>
    <dbReference type="NCBI Taxonomy" id="543639"/>
    <lineage>
        <taxon>Eukaryota</taxon>
        <taxon>Metazoa</taxon>
        <taxon>Ecdysozoa</taxon>
        <taxon>Arthropoda</taxon>
        <taxon>Chelicerata</taxon>
        <taxon>Arachnida</taxon>
        <taxon>Acari</taxon>
        <taxon>Parasitiformes</taxon>
        <taxon>Ixodida</taxon>
        <taxon>Ixodoidea</taxon>
        <taxon>Ixodidae</taxon>
        <taxon>Rhipicephalinae</taxon>
        <taxon>Dermacentor</taxon>
    </lineage>
</organism>
<name>A0ACB8CPI6_DERSI</name>
<evidence type="ECO:0000313" key="2">
    <source>
        <dbReference type="Proteomes" id="UP000821865"/>
    </source>
</evidence>
<gene>
    <name evidence="1" type="ORF">HPB49_003633</name>
</gene>
<proteinExistence type="predicted"/>
<protein>
    <submittedName>
        <fullName evidence="1">Uncharacterized protein</fullName>
    </submittedName>
</protein>
<evidence type="ECO:0000313" key="1">
    <source>
        <dbReference type="EMBL" id="KAH7948958.1"/>
    </source>
</evidence>
<dbReference type="Proteomes" id="UP000821865">
    <property type="component" value="Chromosome 5"/>
</dbReference>
<accession>A0ACB8CPI6</accession>
<dbReference type="EMBL" id="CM023474">
    <property type="protein sequence ID" value="KAH7948958.1"/>
    <property type="molecule type" value="Genomic_DNA"/>
</dbReference>
<reference evidence="1" key="1">
    <citation type="submission" date="2020-05" db="EMBL/GenBank/DDBJ databases">
        <title>Large-scale comparative analyses of tick genomes elucidate their genetic diversity and vector capacities.</title>
        <authorList>
            <person name="Jia N."/>
            <person name="Wang J."/>
            <person name="Shi W."/>
            <person name="Du L."/>
            <person name="Sun Y."/>
            <person name="Zhan W."/>
            <person name="Jiang J."/>
            <person name="Wang Q."/>
            <person name="Zhang B."/>
            <person name="Ji P."/>
            <person name="Sakyi L.B."/>
            <person name="Cui X."/>
            <person name="Yuan T."/>
            <person name="Jiang B."/>
            <person name="Yang W."/>
            <person name="Lam T.T.-Y."/>
            <person name="Chang Q."/>
            <person name="Ding S."/>
            <person name="Wang X."/>
            <person name="Zhu J."/>
            <person name="Ruan X."/>
            <person name="Zhao L."/>
            <person name="Wei J."/>
            <person name="Que T."/>
            <person name="Du C."/>
            <person name="Cheng J."/>
            <person name="Dai P."/>
            <person name="Han X."/>
            <person name="Huang E."/>
            <person name="Gao Y."/>
            <person name="Liu J."/>
            <person name="Shao H."/>
            <person name="Ye R."/>
            <person name="Li L."/>
            <person name="Wei W."/>
            <person name="Wang X."/>
            <person name="Wang C."/>
            <person name="Yang T."/>
            <person name="Huo Q."/>
            <person name="Li W."/>
            <person name="Guo W."/>
            <person name="Chen H."/>
            <person name="Zhou L."/>
            <person name="Ni X."/>
            <person name="Tian J."/>
            <person name="Zhou Y."/>
            <person name="Sheng Y."/>
            <person name="Liu T."/>
            <person name="Pan Y."/>
            <person name="Xia L."/>
            <person name="Li J."/>
            <person name="Zhao F."/>
            <person name="Cao W."/>
        </authorList>
    </citation>
    <scope>NUCLEOTIDE SEQUENCE</scope>
    <source>
        <strain evidence="1">Dsil-2018</strain>
    </source>
</reference>
<sequence length="402" mass="43699">MQQSPPSSSNARSLPELTPVHRASRCTGAMDWLRGHGLAPEFEPLPERTTSAGMDATSAATSTNPATATPVPPHYTLQKPRVPSPFHSDLLEDVADFVAEFSGWADEAKRQRGSAPLATRTLTASFRSRPYLAEVFPSFGKPKRKRNDNAGPINEFDEPKQKQNDNGGPSRRLGLGVPSEKENGGPILGFDRLTWSRNDNGARIPRTARCVVPICHSRSAPSSILYPLPAELSQRQAWIDFVRGCPCGGARDWNPPSNEISLVCSLHFSVRCFRFQRPRGYSVGYSKCLRRDAVPTLYPIEEQCSSVPNENFPDDTAERLVSSGVEDAAGRTPNSLASSRSVAGQDRGHCASDQDTARRLAHLAAFELTFLKNVSTQCSVEMASKAASCAVRTVSKSVQCSG</sequence>
<keyword evidence="2" id="KW-1185">Reference proteome</keyword>
<comment type="caution">
    <text evidence="1">The sequence shown here is derived from an EMBL/GenBank/DDBJ whole genome shotgun (WGS) entry which is preliminary data.</text>
</comment>